<organism evidence="2 3">
    <name type="scientific">Lactococcus lactis subsp. lactis</name>
    <name type="common">Streptococcus lactis</name>
    <dbReference type="NCBI Taxonomy" id="1360"/>
    <lineage>
        <taxon>Bacteria</taxon>
        <taxon>Bacillati</taxon>
        <taxon>Bacillota</taxon>
        <taxon>Bacilli</taxon>
        <taxon>Lactobacillales</taxon>
        <taxon>Streptococcaceae</taxon>
        <taxon>Lactococcus</taxon>
    </lineage>
</organism>
<keyword evidence="1" id="KW-0812">Transmembrane</keyword>
<feature type="transmembrane region" description="Helical" evidence="1">
    <location>
        <begin position="32"/>
        <end position="49"/>
    </location>
</feature>
<feature type="transmembrane region" description="Helical" evidence="1">
    <location>
        <begin position="7"/>
        <end position="26"/>
    </location>
</feature>
<protein>
    <submittedName>
        <fullName evidence="2">Uncharacterized protein</fullName>
    </submittedName>
</protein>
<keyword evidence="1" id="KW-1133">Transmembrane helix</keyword>
<keyword evidence="1" id="KW-0472">Membrane</keyword>
<evidence type="ECO:0000256" key="1">
    <source>
        <dbReference type="SAM" id="Phobius"/>
    </source>
</evidence>
<dbReference type="Proteomes" id="UP000053058">
    <property type="component" value="Unassembled WGS sequence"/>
</dbReference>
<accession>A0A0V8CP55</accession>
<dbReference type="EMBL" id="LKLN01000075">
    <property type="protein sequence ID" value="KSU03111.1"/>
    <property type="molecule type" value="Genomic_DNA"/>
</dbReference>
<reference evidence="3" key="1">
    <citation type="submission" date="2015-10" db="EMBL/GenBank/DDBJ databases">
        <title>Draft Genome Sequences of 11 Lactococcus lactis subspecies cremoris strains.</title>
        <authorList>
            <person name="Wels M."/>
            <person name="Backus L."/>
            <person name="Boekhorst J."/>
            <person name="Dijkstra A."/>
            <person name="Beerthuizen M."/>
            <person name="Kelly W."/>
            <person name="Siezen R."/>
            <person name="Bachmann H."/>
            <person name="Van Hijum S."/>
        </authorList>
    </citation>
    <scope>NUCLEOTIDE SEQUENCE [LARGE SCALE GENOMIC DNA]</scope>
    <source>
        <strain evidence="3">KF282</strain>
    </source>
</reference>
<sequence>MKNNSLAKATTMAIVIAITVFIFRHINFISETWNLIILAILIFIECFAVDKIMNK</sequence>
<dbReference type="RefSeq" id="WP_201012557.1">
    <property type="nucleotide sequence ID" value="NZ_LKLN01000075.1"/>
</dbReference>
<name>A0A0V8CP55_LACLL</name>
<dbReference type="AlphaFoldDB" id="A0A0V8CP55"/>
<dbReference type="PATRIC" id="fig|1360.105.peg.1617"/>
<gene>
    <name evidence="2" type="ORF">KF282_1782</name>
</gene>
<comment type="caution">
    <text evidence="2">The sequence shown here is derived from an EMBL/GenBank/DDBJ whole genome shotgun (WGS) entry which is preliminary data.</text>
</comment>
<evidence type="ECO:0000313" key="2">
    <source>
        <dbReference type="EMBL" id="KSU03111.1"/>
    </source>
</evidence>
<evidence type="ECO:0000313" key="3">
    <source>
        <dbReference type="Proteomes" id="UP000053058"/>
    </source>
</evidence>
<proteinExistence type="predicted"/>